<protein>
    <submittedName>
        <fullName evidence="2">SH3 domain-containing protein</fullName>
    </submittedName>
</protein>
<name>A0ABW3TGV8_9RHOB</name>
<organism evidence="2 3">
    <name type="scientific">Seohaeicola saemankumensis</name>
    <dbReference type="NCBI Taxonomy" id="481181"/>
    <lineage>
        <taxon>Bacteria</taxon>
        <taxon>Pseudomonadati</taxon>
        <taxon>Pseudomonadota</taxon>
        <taxon>Alphaproteobacteria</taxon>
        <taxon>Rhodobacterales</taxon>
        <taxon>Roseobacteraceae</taxon>
        <taxon>Seohaeicola</taxon>
    </lineage>
</organism>
<dbReference type="SUPFAM" id="SSF50044">
    <property type="entry name" value="SH3-domain"/>
    <property type="match status" value="1"/>
</dbReference>
<dbReference type="EMBL" id="JBHTKR010000005">
    <property type="protein sequence ID" value="MFD1195797.1"/>
    <property type="molecule type" value="Genomic_DNA"/>
</dbReference>
<reference evidence="3" key="1">
    <citation type="journal article" date="2019" name="Int. J. Syst. Evol. Microbiol.">
        <title>The Global Catalogue of Microorganisms (GCM) 10K type strain sequencing project: providing services to taxonomists for standard genome sequencing and annotation.</title>
        <authorList>
            <consortium name="The Broad Institute Genomics Platform"/>
            <consortium name="The Broad Institute Genome Sequencing Center for Infectious Disease"/>
            <person name="Wu L."/>
            <person name="Ma J."/>
        </authorList>
    </citation>
    <scope>NUCLEOTIDE SEQUENCE [LARGE SCALE GENOMIC DNA]</scope>
    <source>
        <strain evidence="3">CCUG 55328</strain>
    </source>
</reference>
<gene>
    <name evidence="2" type="ORF">ACFQ3C_14080</name>
</gene>
<accession>A0ABW3TGV8</accession>
<dbReference type="Gene3D" id="2.30.30.40">
    <property type="entry name" value="SH3 Domains"/>
    <property type="match status" value="1"/>
</dbReference>
<proteinExistence type="predicted"/>
<dbReference type="SMART" id="SM00287">
    <property type="entry name" value="SH3b"/>
    <property type="match status" value="1"/>
</dbReference>
<dbReference type="RefSeq" id="WP_380793045.1">
    <property type="nucleotide sequence ID" value="NZ_JBHTKR010000005.1"/>
</dbReference>
<dbReference type="InterPro" id="IPR003646">
    <property type="entry name" value="SH3-like_bac-type"/>
</dbReference>
<dbReference type="Proteomes" id="UP001597151">
    <property type="component" value="Unassembled WGS sequence"/>
</dbReference>
<evidence type="ECO:0000259" key="1">
    <source>
        <dbReference type="PROSITE" id="PS51781"/>
    </source>
</evidence>
<feature type="domain" description="SH3b" evidence="1">
    <location>
        <begin position="69"/>
        <end position="134"/>
    </location>
</feature>
<sequence length="135" mass="14404">MASMVNAGATIGAFGNQPLDKTVRASAATAPPQDPDRWTATLNLAQPATPTDVDQIIQTAASQEREISRDIRKITAGRVNYRNGPGTRYGVLGKLSRGDEVEVLEVFENGWVRLRIPDSNRIGWVAGSLVSGGDG</sequence>
<dbReference type="PROSITE" id="PS51781">
    <property type="entry name" value="SH3B"/>
    <property type="match status" value="1"/>
</dbReference>
<evidence type="ECO:0000313" key="3">
    <source>
        <dbReference type="Proteomes" id="UP001597151"/>
    </source>
</evidence>
<dbReference type="InterPro" id="IPR036028">
    <property type="entry name" value="SH3-like_dom_sf"/>
</dbReference>
<evidence type="ECO:0000313" key="2">
    <source>
        <dbReference type="EMBL" id="MFD1195797.1"/>
    </source>
</evidence>
<comment type="caution">
    <text evidence="2">The sequence shown here is derived from an EMBL/GenBank/DDBJ whole genome shotgun (WGS) entry which is preliminary data.</text>
</comment>
<dbReference type="Pfam" id="PF08239">
    <property type="entry name" value="SH3_3"/>
    <property type="match status" value="1"/>
</dbReference>
<keyword evidence="3" id="KW-1185">Reference proteome</keyword>